<keyword evidence="3" id="KW-1185">Reference proteome</keyword>
<keyword evidence="1" id="KW-0812">Transmembrane</keyword>
<organism evidence="2 3">
    <name type="scientific">Mucuna pruriens</name>
    <name type="common">Velvet bean</name>
    <name type="synonym">Dolichos pruriens</name>
    <dbReference type="NCBI Taxonomy" id="157652"/>
    <lineage>
        <taxon>Eukaryota</taxon>
        <taxon>Viridiplantae</taxon>
        <taxon>Streptophyta</taxon>
        <taxon>Embryophyta</taxon>
        <taxon>Tracheophyta</taxon>
        <taxon>Spermatophyta</taxon>
        <taxon>Magnoliopsida</taxon>
        <taxon>eudicotyledons</taxon>
        <taxon>Gunneridae</taxon>
        <taxon>Pentapetalae</taxon>
        <taxon>rosids</taxon>
        <taxon>fabids</taxon>
        <taxon>Fabales</taxon>
        <taxon>Fabaceae</taxon>
        <taxon>Papilionoideae</taxon>
        <taxon>50 kb inversion clade</taxon>
        <taxon>NPAAA clade</taxon>
        <taxon>indigoferoid/millettioid clade</taxon>
        <taxon>Phaseoleae</taxon>
        <taxon>Mucuna</taxon>
    </lineage>
</organism>
<sequence>MALWQSPQMRKFLVIRIGAPGVRFIIYLILATSFQRLALAYMFESNVYDPSFPDSNSNKRFAANSPSSTFECNRQALSKATHTTGVGSIGISLMSFIASPKRPARPQRSTMQA</sequence>
<dbReference type="Proteomes" id="UP000257109">
    <property type="component" value="Unassembled WGS sequence"/>
</dbReference>
<dbReference type="EMBL" id="QJKJ01012973">
    <property type="protein sequence ID" value="RDX67489.1"/>
    <property type="molecule type" value="Genomic_DNA"/>
</dbReference>
<feature type="transmembrane region" description="Helical" evidence="1">
    <location>
        <begin position="21"/>
        <end position="43"/>
    </location>
</feature>
<keyword evidence="1" id="KW-1133">Transmembrane helix</keyword>
<reference evidence="2" key="1">
    <citation type="submission" date="2018-05" db="EMBL/GenBank/DDBJ databases">
        <title>Draft genome of Mucuna pruriens seed.</title>
        <authorList>
            <person name="Nnadi N.E."/>
            <person name="Vos R."/>
            <person name="Hasami M.H."/>
            <person name="Devisetty U.K."/>
            <person name="Aguiy J.C."/>
        </authorList>
    </citation>
    <scope>NUCLEOTIDE SEQUENCE [LARGE SCALE GENOMIC DNA]</scope>
    <source>
        <strain evidence="2">JCA_2017</strain>
    </source>
</reference>
<protein>
    <submittedName>
        <fullName evidence="2">Uncharacterized protein</fullName>
    </submittedName>
</protein>
<comment type="caution">
    <text evidence="2">The sequence shown here is derived from an EMBL/GenBank/DDBJ whole genome shotgun (WGS) entry which is preliminary data.</text>
</comment>
<proteinExistence type="predicted"/>
<keyword evidence="1" id="KW-0472">Membrane</keyword>
<evidence type="ECO:0000313" key="3">
    <source>
        <dbReference type="Proteomes" id="UP000257109"/>
    </source>
</evidence>
<gene>
    <name evidence="2" type="ORF">CR513_53632</name>
</gene>
<evidence type="ECO:0000256" key="1">
    <source>
        <dbReference type="SAM" id="Phobius"/>
    </source>
</evidence>
<accession>A0A371ENK1</accession>
<dbReference type="AlphaFoldDB" id="A0A371ENK1"/>
<name>A0A371ENK1_MUCPR</name>
<feature type="non-terminal residue" evidence="2">
    <location>
        <position position="1"/>
    </location>
</feature>
<evidence type="ECO:0000313" key="2">
    <source>
        <dbReference type="EMBL" id="RDX67489.1"/>
    </source>
</evidence>